<protein>
    <submittedName>
        <fullName evidence="1">Uncharacterized protein</fullName>
    </submittedName>
</protein>
<proteinExistence type="predicted"/>
<keyword evidence="2" id="KW-1185">Reference proteome</keyword>
<accession>A0ABU2U6F7</accession>
<dbReference type="RefSeq" id="WP_311700259.1">
    <property type="nucleotide sequence ID" value="NZ_JAVREY010000085.1"/>
</dbReference>
<evidence type="ECO:0000313" key="1">
    <source>
        <dbReference type="EMBL" id="MDT0468815.1"/>
    </source>
</evidence>
<reference evidence="2" key="1">
    <citation type="submission" date="2023-07" db="EMBL/GenBank/DDBJ databases">
        <title>30 novel species of actinomycetes from the DSMZ collection.</title>
        <authorList>
            <person name="Nouioui I."/>
        </authorList>
    </citation>
    <scope>NUCLEOTIDE SEQUENCE [LARGE SCALE GENOMIC DNA]</scope>
    <source>
        <strain evidence="2">DSM 41699</strain>
    </source>
</reference>
<comment type="caution">
    <text evidence="1">The sequence shown here is derived from an EMBL/GenBank/DDBJ whole genome shotgun (WGS) entry which is preliminary data.</text>
</comment>
<organism evidence="1 2">
    <name type="scientific">Streptomyces gibsoniae</name>
    <dbReference type="NCBI Taxonomy" id="3075529"/>
    <lineage>
        <taxon>Bacteria</taxon>
        <taxon>Bacillati</taxon>
        <taxon>Actinomycetota</taxon>
        <taxon>Actinomycetes</taxon>
        <taxon>Kitasatosporales</taxon>
        <taxon>Streptomycetaceae</taxon>
        <taxon>Streptomyces</taxon>
    </lineage>
</organism>
<dbReference type="EMBL" id="JAVREY010000085">
    <property type="protein sequence ID" value="MDT0468815.1"/>
    <property type="molecule type" value="Genomic_DNA"/>
</dbReference>
<gene>
    <name evidence="1" type="ORF">RM764_38570</name>
</gene>
<sequence length="84" mass="9868">MTPCVEYDRANLEEFQIRRRARLEETEPTPEELEDVKRRIRMTGRQMQQAANAMKAAGWTPARPSATEYIARHKVRLQAERRAV</sequence>
<evidence type="ECO:0000313" key="2">
    <source>
        <dbReference type="Proteomes" id="UP001183809"/>
    </source>
</evidence>
<dbReference type="Proteomes" id="UP001183809">
    <property type="component" value="Unassembled WGS sequence"/>
</dbReference>
<name>A0ABU2U6F7_9ACTN</name>